<dbReference type="PANTHER" id="PTHR12126:SF11">
    <property type="entry name" value="NADH DEHYDROGENASE [UBIQUINONE] 1 ALPHA SUBCOMPLEX SUBUNIT 9, MITOCHONDRIAL"/>
    <property type="match status" value="1"/>
</dbReference>
<proteinExistence type="predicted"/>
<name>A0ABZ2FGI9_9MICO</name>
<evidence type="ECO:0000313" key="3">
    <source>
        <dbReference type="Proteomes" id="UP001381003"/>
    </source>
</evidence>
<dbReference type="SUPFAM" id="SSF51735">
    <property type="entry name" value="NAD(P)-binding Rossmann-fold domains"/>
    <property type="match status" value="1"/>
</dbReference>
<dbReference type="PANTHER" id="PTHR12126">
    <property type="entry name" value="NADH-UBIQUINONE OXIDOREDUCTASE 39 KDA SUBUNIT-RELATED"/>
    <property type="match status" value="1"/>
</dbReference>
<protein>
    <submittedName>
        <fullName evidence="2">NAD(P)H-binding protein</fullName>
    </submittedName>
</protein>
<feature type="domain" description="NAD(P)-binding" evidence="1">
    <location>
        <begin position="8"/>
        <end position="156"/>
    </location>
</feature>
<evidence type="ECO:0000313" key="2">
    <source>
        <dbReference type="EMBL" id="WWF05267.1"/>
    </source>
</evidence>
<accession>A0ABZ2FGI9</accession>
<gene>
    <name evidence="2" type="ORF">N5P18_16695</name>
</gene>
<dbReference type="Pfam" id="PF13460">
    <property type="entry name" value="NAD_binding_10"/>
    <property type="match status" value="1"/>
</dbReference>
<organism evidence="2 3">
    <name type="scientific">Janibacter terrae</name>
    <dbReference type="NCBI Taxonomy" id="103817"/>
    <lineage>
        <taxon>Bacteria</taxon>
        <taxon>Bacillati</taxon>
        <taxon>Actinomycetota</taxon>
        <taxon>Actinomycetes</taxon>
        <taxon>Micrococcales</taxon>
        <taxon>Intrasporangiaceae</taxon>
        <taxon>Janibacter</taxon>
    </lineage>
</organism>
<dbReference type="InterPro" id="IPR051207">
    <property type="entry name" value="ComplexI_NDUFA9_subunit"/>
</dbReference>
<dbReference type="RefSeq" id="WP_338538300.1">
    <property type="nucleotide sequence ID" value="NZ_CP104874.1"/>
</dbReference>
<dbReference type="Proteomes" id="UP001381003">
    <property type="component" value="Chromosome"/>
</dbReference>
<keyword evidence="3" id="KW-1185">Reference proteome</keyword>
<dbReference type="Gene3D" id="3.40.50.720">
    <property type="entry name" value="NAD(P)-binding Rossmann-like Domain"/>
    <property type="match status" value="1"/>
</dbReference>
<dbReference type="InterPro" id="IPR016040">
    <property type="entry name" value="NAD(P)-bd_dom"/>
</dbReference>
<dbReference type="EMBL" id="CP104874">
    <property type="protein sequence ID" value="WWF05267.1"/>
    <property type="molecule type" value="Genomic_DNA"/>
</dbReference>
<sequence length="300" mass="33104">MQRVLVAGATGYVGSHLVPELLEAGHTVVAASRSGTDRFPWHDDVESRELDIDDDELVARAVDGVDAVVYLVHSLESEDFERKDREAARRMARACERAGVQRLVYLSGLVPDGELSPHLRSRYEVEQVFLDSSVPTTVLRAAMIIGAGSTSYELLHRLSERVPLFTPVPTWMHTRIQPIDLADVLHLVRRALTVEPAPNAHYDVGGEDVLEYVELLRLYAQVAGLARVQVDVPGLPSGVVGRVSALISGMQSTEVNALVESLRHDMVCEDYSVRDELLEPGFDYVPIGEALERALDHAPR</sequence>
<reference evidence="2 3" key="1">
    <citation type="submission" date="2022-09" db="EMBL/GenBank/DDBJ databases">
        <title>Complete genome sequence of Janibacter terrae strain COS04-44, PCL-degrading bacteria isolated from oil spilled coast.</title>
        <authorList>
            <person name="Park H."/>
            <person name="Kim J.Y."/>
            <person name="An S.H."/>
            <person name="Lee C.M."/>
            <person name="Weon H.-Y."/>
        </authorList>
    </citation>
    <scope>NUCLEOTIDE SEQUENCE [LARGE SCALE GENOMIC DNA]</scope>
    <source>
        <strain evidence="2 3">COS04-44</strain>
    </source>
</reference>
<dbReference type="InterPro" id="IPR036291">
    <property type="entry name" value="NAD(P)-bd_dom_sf"/>
</dbReference>
<evidence type="ECO:0000259" key="1">
    <source>
        <dbReference type="Pfam" id="PF13460"/>
    </source>
</evidence>